<sequence length="214" mass="24382">MLAHSFPRHLSDLSLFVHKPASIFLGAGLLTSVQGNAAYSVEVERLPSGHVWTFVVQSDGYKVFDKQGDRKPLNFLEIDTRAKRLIVHTAQNGLDTINPRLKMRQVMTECWTMTGLRPGDIREVKGTKIQNPDMLKALEKCRKGMDLGTRSDFRVTAADKNAAEKACWRRLGRTIFSLSIKGAIKDFDVRKELVQFEVKNSWQGDDIYYYLDEM</sequence>
<name>A0AAX4ITD5_9PEZI</name>
<evidence type="ECO:0008006" key="3">
    <source>
        <dbReference type="Google" id="ProtNLM"/>
    </source>
</evidence>
<protein>
    <recommendedName>
        <fullName evidence="3">DUF4412 domain-containing protein</fullName>
    </recommendedName>
</protein>
<gene>
    <name evidence="1" type="ORF">CDEST_11479</name>
</gene>
<dbReference type="EMBL" id="CP137311">
    <property type="protein sequence ID" value="WQF86465.1"/>
    <property type="molecule type" value="Genomic_DNA"/>
</dbReference>
<keyword evidence="2" id="KW-1185">Reference proteome</keyword>
<proteinExistence type="predicted"/>
<reference evidence="2" key="1">
    <citation type="journal article" date="2023" name="bioRxiv">
        <title>Complete genome of the Medicago anthracnose fungus, Colletotrichum destructivum, reveals a mini-chromosome-like region within a core chromosome.</title>
        <authorList>
            <person name="Lapalu N."/>
            <person name="Simon A."/>
            <person name="Lu A."/>
            <person name="Plaumann P.-L."/>
            <person name="Amselem J."/>
            <person name="Pigne S."/>
            <person name="Auger A."/>
            <person name="Koch C."/>
            <person name="Dallery J.-F."/>
            <person name="O'Connell R.J."/>
        </authorList>
    </citation>
    <scope>NUCLEOTIDE SEQUENCE [LARGE SCALE GENOMIC DNA]</scope>
    <source>
        <strain evidence="2">CBS 520.97</strain>
    </source>
</reference>
<organism evidence="1 2">
    <name type="scientific">Colletotrichum destructivum</name>
    <dbReference type="NCBI Taxonomy" id="34406"/>
    <lineage>
        <taxon>Eukaryota</taxon>
        <taxon>Fungi</taxon>
        <taxon>Dikarya</taxon>
        <taxon>Ascomycota</taxon>
        <taxon>Pezizomycotina</taxon>
        <taxon>Sordariomycetes</taxon>
        <taxon>Hypocreomycetidae</taxon>
        <taxon>Glomerellales</taxon>
        <taxon>Glomerellaceae</taxon>
        <taxon>Colletotrichum</taxon>
        <taxon>Colletotrichum destructivum species complex</taxon>
    </lineage>
</organism>
<evidence type="ECO:0000313" key="1">
    <source>
        <dbReference type="EMBL" id="WQF86465.1"/>
    </source>
</evidence>
<accession>A0AAX4ITD5</accession>
<dbReference type="Proteomes" id="UP001322277">
    <property type="component" value="Chromosome 7"/>
</dbReference>
<dbReference type="KEGG" id="cdet:87947979"/>
<dbReference type="GeneID" id="87947979"/>
<dbReference type="AlphaFoldDB" id="A0AAX4ITD5"/>
<evidence type="ECO:0000313" key="2">
    <source>
        <dbReference type="Proteomes" id="UP001322277"/>
    </source>
</evidence>
<dbReference type="RefSeq" id="XP_062783686.1">
    <property type="nucleotide sequence ID" value="XM_062927635.1"/>
</dbReference>